<dbReference type="AlphaFoldDB" id="A0A8J4E5E3"/>
<proteinExistence type="predicted"/>
<dbReference type="SUPFAM" id="SSF46785">
    <property type="entry name" value="Winged helix' DNA-binding domain"/>
    <property type="match status" value="1"/>
</dbReference>
<keyword evidence="3" id="KW-0804">Transcription</keyword>
<dbReference type="CDD" id="cd00090">
    <property type="entry name" value="HTH_ARSR"/>
    <property type="match status" value="1"/>
</dbReference>
<dbReference type="PROSITE" id="PS51118">
    <property type="entry name" value="HTH_HXLR"/>
    <property type="match status" value="1"/>
</dbReference>
<comment type="caution">
    <text evidence="6">The sequence shown here is derived from an EMBL/GenBank/DDBJ whole genome shotgun (WGS) entry which is preliminary data.</text>
</comment>
<protein>
    <submittedName>
        <fullName evidence="6">Transcriptional regulator</fullName>
    </submittedName>
</protein>
<dbReference type="EMBL" id="BOPG01000085">
    <property type="protein sequence ID" value="GIJ62965.1"/>
    <property type="molecule type" value="Genomic_DNA"/>
</dbReference>
<dbReference type="Gene3D" id="1.10.10.10">
    <property type="entry name" value="Winged helix-like DNA-binding domain superfamily/Winged helix DNA-binding domain"/>
    <property type="match status" value="1"/>
</dbReference>
<sequence length="244" mass="27538">MRTYGQYCPIARASELLAERWSIIILRNILVGCRTFNEIADGAPGLSRGLLSKRLRELERAGVIEIQAKPDGPGSIYEPTRAGHELAGVMVALHDWGSKWAQLKPERAHPGVVLWAWVNFWLDRELLPRRRVVVRFDYPTLPRPIPRGWLLIERGDAELCLKHPGGEEDLIVVINEPLAFAHWHMGKIEWTDALRSGAIAVTGSRNLARALPTWNRRSWTAEDPRARFEPPVRQAEPTTATSPA</sequence>
<feature type="region of interest" description="Disordered" evidence="4">
    <location>
        <begin position="222"/>
        <end position="244"/>
    </location>
</feature>
<accession>A0A8J4E5E3</accession>
<dbReference type="GO" id="GO:0003677">
    <property type="term" value="F:DNA binding"/>
    <property type="evidence" value="ECO:0007669"/>
    <property type="project" value="UniProtKB-KW"/>
</dbReference>
<evidence type="ECO:0000256" key="4">
    <source>
        <dbReference type="SAM" id="MobiDB-lite"/>
    </source>
</evidence>
<organism evidence="6 7">
    <name type="scientific">Virgisporangium aurantiacum</name>
    <dbReference type="NCBI Taxonomy" id="175570"/>
    <lineage>
        <taxon>Bacteria</taxon>
        <taxon>Bacillati</taxon>
        <taxon>Actinomycetota</taxon>
        <taxon>Actinomycetes</taxon>
        <taxon>Micromonosporales</taxon>
        <taxon>Micromonosporaceae</taxon>
        <taxon>Virgisporangium</taxon>
    </lineage>
</organism>
<dbReference type="InterPro" id="IPR036390">
    <property type="entry name" value="WH_DNA-bd_sf"/>
</dbReference>
<dbReference type="PANTHER" id="PTHR33204:SF18">
    <property type="entry name" value="TRANSCRIPTIONAL REGULATORY PROTEIN"/>
    <property type="match status" value="1"/>
</dbReference>
<evidence type="ECO:0000256" key="1">
    <source>
        <dbReference type="ARBA" id="ARBA00023015"/>
    </source>
</evidence>
<gene>
    <name evidence="6" type="ORF">Vau01_104810</name>
</gene>
<keyword evidence="7" id="KW-1185">Reference proteome</keyword>
<dbReference type="InterPro" id="IPR011991">
    <property type="entry name" value="ArsR-like_HTH"/>
</dbReference>
<reference evidence="6" key="1">
    <citation type="submission" date="2021-01" db="EMBL/GenBank/DDBJ databases">
        <title>Whole genome shotgun sequence of Virgisporangium aurantiacum NBRC 16421.</title>
        <authorList>
            <person name="Komaki H."/>
            <person name="Tamura T."/>
        </authorList>
    </citation>
    <scope>NUCLEOTIDE SEQUENCE</scope>
    <source>
        <strain evidence="6">NBRC 16421</strain>
    </source>
</reference>
<feature type="domain" description="HTH hxlR-type" evidence="5">
    <location>
        <begin position="8"/>
        <end position="105"/>
    </location>
</feature>
<dbReference type="Proteomes" id="UP000612585">
    <property type="component" value="Unassembled WGS sequence"/>
</dbReference>
<dbReference type="RefSeq" id="WP_204008932.1">
    <property type="nucleotide sequence ID" value="NZ_BOPG01000085.1"/>
</dbReference>
<keyword evidence="2" id="KW-0238">DNA-binding</keyword>
<dbReference type="InterPro" id="IPR036388">
    <property type="entry name" value="WH-like_DNA-bd_sf"/>
</dbReference>
<evidence type="ECO:0000313" key="6">
    <source>
        <dbReference type="EMBL" id="GIJ62965.1"/>
    </source>
</evidence>
<dbReference type="Pfam" id="PF01638">
    <property type="entry name" value="HxlR"/>
    <property type="match status" value="1"/>
</dbReference>
<dbReference type="InterPro" id="IPR002577">
    <property type="entry name" value="HTH_HxlR"/>
</dbReference>
<evidence type="ECO:0000256" key="3">
    <source>
        <dbReference type="ARBA" id="ARBA00023163"/>
    </source>
</evidence>
<dbReference type="PANTHER" id="PTHR33204">
    <property type="entry name" value="TRANSCRIPTIONAL REGULATOR, MARR FAMILY"/>
    <property type="match status" value="1"/>
</dbReference>
<evidence type="ECO:0000259" key="5">
    <source>
        <dbReference type="PROSITE" id="PS51118"/>
    </source>
</evidence>
<evidence type="ECO:0000313" key="7">
    <source>
        <dbReference type="Proteomes" id="UP000612585"/>
    </source>
</evidence>
<evidence type="ECO:0000256" key="2">
    <source>
        <dbReference type="ARBA" id="ARBA00023125"/>
    </source>
</evidence>
<keyword evidence="1" id="KW-0805">Transcription regulation</keyword>
<name>A0A8J4E5E3_9ACTN</name>